<dbReference type="EMBL" id="UYYB01094562">
    <property type="protein sequence ID" value="VDM74642.1"/>
    <property type="molecule type" value="Genomic_DNA"/>
</dbReference>
<feature type="non-terminal residue" evidence="1">
    <location>
        <position position="35"/>
    </location>
</feature>
<sequence>NLAPNPFLVQSYGGPVVTLANFMATNAPRYTQAAN</sequence>
<feature type="non-terminal residue" evidence="1">
    <location>
        <position position="1"/>
    </location>
</feature>
<dbReference type="Proteomes" id="UP000270094">
    <property type="component" value="Unassembled WGS sequence"/>
</dbReference>
<gene>
    <name evidence="1" type="ORF">SVUK_LOCUS9640</name>
</gene>
<accession>A0A3P7L5F7</accession>
<organism evidence="1 2">
    <name type="scientific">Strongylus vulgaris</name>
    <name type="common">Blood worm</name>
    <dbReference type="NCBI Taxonomy" id="40348"/>
    <lineage>
        <taxon>Eukaryota</taxon>
        <taxon>Metazoa</taxon>
        <taxon>Ecdysozoa</taxon>
        <taxon>Nematoda</taxon>
        <taxon>Chromadorea</taxon>
        <taxon>Rhabditida</taxon>
        <taxon>Rhabditina</taxon>
        <taxon>Rhabditomorpha</taxon>
        <taxon>Strongyloidea</taxon>
        <taxon>Strongylidae</taxon>
        <taxon>Strongylus</taxon>
    </lineage>
</organism>
<reference evidence="1 2" key="1">
    <citation type="submission" date="2018-11" db="EMBL/GenBank/DDBJ databases">
        <authorList>
            <consortium name="Pathogen Informatics"/>
        </authorList>
    </citation>
    <scope>NUCLEOTIDE SEQUENCE [LARGE SCALE GENOMIC DNA]</scope>
</reference>
<name>A0A3P7L5F7_STRVU</name>
<keyword evidence="2" id="KW-1185">Reference proteome</keyword>
<evidence type="ECO:0000313" key="2">
    <source>
        <dbReference type="Proteomes" id="UP000270094"/>
    </source>
</evidence>
<dbReference type="OrthoDB" id="6036at2759"/>
<proteinExistence type="predicted"/>
<dbReference type="AlphaFoldDB" id="A0A3P7L5F7"/>
<evidence type="ECO:0000313" key="1">
    <source>
        <dbReference type="EMBL" id="VDM74642.1"/>
    </source>
</evidence>
<protein>
    <submittedName>
        <fullName evidence="1">Uncharacterized protein</fullName>
    </submittedName>
</protein>